<dbReference type="FunFam" id="3.10.180.10:FF:000007">
    <property type="entry name" value="4-hydroxyphenylpyruvate dioxygenase"/>
    <property type="match status" value="1"/>
</dbReference>
<dbReference type="CDD" id="cd07250">
    <property type="entry name" value="HPPD_C_like"/>
    <property type="match status" value="1"/>
</dbReference>
<feature type="domain" description="VOC" evidence="6">
    <location>
        <begin position="23"/>
        <end position="149"/>
    </location>
</feature>
<dbReference type="PROSITE" id="PS51819">
    <property type="entry name" value="VOC"/>
    <property type="match status" value="2"/>
</dbReference>
<dbReference type="PANTHER" id="PTHR11959">
    <property type="entry name" value="4-HYDROXYPHENYLPYRUVATE DIOXYGENASE"/>
    <property type="match status" value="1"/>
</dbReference>
<evidence type="ECO:0000256" key="2">
    <source>
        <dbReference type="ARBA" id="ARBA00022723"/>
    </source>
</evidence>
<evidence type="ECO:0000256" key="5">
    <source>
        <dbReference type="PIRSR" id="PIRSR009283-1"/>
    </source>
</evidence>
<keyword evidence="7" id="KW-0670">Pyruvate</keyword>
<dbReference type="InterPro" id="IPR029068">
    <property type="entry name" value="Glyas_Bleomycin-R_OHBP_Dase"/>
</dbReference>
<gene>
    <name evidence="7" type="ORF">C7455_101347</name>
</gene>
<comment type="caution">
    <text evidence="7">The sequence shown here is derived from an EMBL/GenBank/DDBJ whole genome shotgun (WGS) entry which is preliminary data.</text>
</comment>
<keyword evidence="3" id="KW-0677">Repeat</keyword>
<dbReference type="Pfam" id="PF00903">
    <property type="entry name" value="Glyoxalase"/>
    <property type="match status" value="1"/>
</dbReference>
<keyword evidence="8" id="KW-1185">Reference proteome</keyword>
<dbReference type="InterPro" id="IPR005956">
    <property type="entry name" value="4OHPhenylPyrv_dOase"/>
</dbReference>
<dbReference type="InterPro" id="IPR041735">
    <property type="entry name" value="4OHPhenylPyrv_dOase_C"/>
</dbReference>
<dbReference type="NCBIfam" id="TIGR01263">
    <property type="entry name" value="4HPPD"/>
    <property type="match status" value="1"/>
</dbReference>
<comment type="similarity">
    <text evidence="1">Belongs to the 4HPPD family.</text>
</comment>
<feature type="binding site" evidence="5">
    <location>
        <position position="248"/>
    </location>
    <ligand>
        <name>Fe cation</name>
        <dbReference type="ChEBI" id="CHEBI:24875"/>
    </ligand>
</feature>
<dbReference type="SUPFAM" id="SSF54593">
    <property type="entry name" value="Glyoxalase/Bleomycin resistance protein/Dihydroxybiphenyl dioxygenase"/>
    <property type="match status" value="1"/>
</dbReference>
<dbReference type="Gene3D" id="3.10.180.10">
    <property type="entry name" value="2,3-Dihydroxybiphenyl 1,2-Dioxygenase, domain 1"/>
    <property type="match status" value="2"/>
</dbReference>
<dbReference type="Proteomes" id="UP000245708">
    <property type="component" value="Unassembled WGS sequence"/>
</dbReference>
<evidence type="ECO:0000256" key="4">
    <source>
        <dbReference type="ARBA" id="ARBA00023004"/>
    </source>
</evidence>
<dbReference type="GO" id="GO:0046872">
    <property type="term" value="F:metal ion binding"/>
    <property type="evidence" value="ECO:0007669"/>
    <property type="project" value="UniProtKB-KW"/>
</dbReference>
<reference evidence="7 8" key="1">
    <citation type="submission" date="2018-05" db="EMBL/GenBank/DDBJ databases">
        <title>Genomic Encyclopedia of Type Strains, Phase IV (KMG-IV): sequencing the most valuable type-strain genomes for metagenomic binning, comparative biology and taxonomic classification.</title>
        <authorList>
            <person name="Goeker M."/>
        </authorList>
    </citation>
    <scope>NUCLEOTIDE SEQUENCE [LARGE SCALE GENOMIC DNA]</scope>
    <source>
        <strain evidence="7 8">DSM 16097</strain>
    </source>
</reference>
<organism evidence="7 8">
    <name type="scientific">Roseicyclus mahoneyensis</name>
    <dbReference type="NCBI Taxonomy" id="164332"/>
    <lineage>
        <taxon>Bacteria</taxon>
        <taxon>Pseudomonadati</taxon>
        <taxon>Pseudomonadota</taxon>
        <taxon>Alphaproteobacteria</taxon>
        <taxon>Rhodobacterales</taxon>
        <taxon>Roseobacteraceae</taxon>
        <taxon>Roseicyclus</taxon>
    </lineage>
</organism>
<keyword evidence="4 5" id="KW-0408">Iron</keyword>
<dbReference type="EMBL" id="QGGW01000001">
    <property type="protein sequence ID" value="PWK62321.1"/>
    <property type="molecule type" value="Genomic_DNA"/>
</dbReference>
<dbReference type="GO" id="GO:0006572">
    <property type="term" value="P:L-tyrosine catabolic process"/>
    <property type="evidence" value="ECO:0007669"/>
    <property type="project" value="TreeGrafter"/>
</dbReference>
<name>A0A316GPK8_9RHOB</name>
<keyword evidence="2 5" id="KW-0479">Metal-binding</keyword>
<keyword evidence="7" id="KW-0223">Dioxygenase</keyword>
<evidence type="ECO:0000313" key="8">
    <source>
        <dbReference type="Proteomes" id="UP000245708"/>
    </source>
</evidence>
<evidence type="ECO:0000256" key="3">
    <source>
        <dbReference type="ARBA" id="ARBA00022737"/>
    </source>
</evidence>
<dbReference type="GO" id="GO:0003868">
    <property type="term" value="F:4-hydroxyphenylpyruvate dioxygenase activity"/>
    <property type="evidence" value="ECO:0007669"/>
    <property type="project" value="InterPro"/>
</dbReference>
<dbReference type="InterPro" id="IPR004360">
    <property type="entry name" value="Glyas_Fos-R_dOase_dom"/>
</dbReference>
<dbReference type="PIRSF" id="PIRSF009283">
    <property type="entry name" value="HPP_dOase"/>
    <property type="match status" value="1"/>
</dbReference>
<feature type="binding site" evidence="5">
    <location>
        <position position="332"/>
    </location>
    <ligand>
        <name>Fe cation</name>
        <dbReference type="ChEBI" id="CHEBI:24875"/>
    </ligand>
</feature>
<dbReference type="Pfam" id="PF14696">
    <property type="entry name" value="Glyoxalase_5"/>
    <property type="match status" value="1"/>
</dbReference>
<sequence length="380" mass="41703">MGPFPHDAPKATIDAINVAGTDGFEFVEFAHPDPAVLESLFTAMGFTEVARHKTRDISLYRQGDITYVLNRDPDCHAARFVEAHGPCAPAMAWRVVDAQHALKCALDYGSTEYTGPGKSLDVPAVIGIGGSLLYFVESYGEGASPYGAEYDWLGAVDPKPQGAGFSYLDHLTHNVQRGNMSTWYDFYAKAYNFREIRYFDIKGKQTGLFSRALTSPCGKIRIPINESADATSQIEEYLRAYKGEGIQHIAVASNDIYASVDKIAANGIEFMPTPPKSYYAMSHKRVQGHEEPIARMMQHGILIDGEGVVDGGMTRILLQIFSKTVIGPIFFEFIQRKGDDGFGEGNFKALFESIEQDQIDRGVLKASSSEAVGRKQAAGE</sequence>
<accession>A0A316GPK8</accession>
<dbReference type="AlphaFoldDB" id="A0A316GPK8"/>
<evidence type="ECO:0000259" key="6">
    <source>
        <dbReference type="PROSITE" id="PS51819"/>
    </source>
</evidence>
<comment type="cofactor">
    <cofactor evidence="5">
        <name>Fe cation</name>
        <dbReference type="ChEBI" id="CHEBI:24875"/>
    </cofactor>
    <text evidence="5">Binds 1 Fe cation per subunit.</text>
</comment>
<dbReference type="InterPro" id="IPR037523">
    <property type="entry name" value="VOC_core"/>
</dbReference>
<dbReference type="OrthoDB" id="9780241at2"/>
<dbReference type="RefSeq" id="WP_109664630.1">
    <property type="nucleotide sequence ID" value="NZ_QGGW01000001.1"/>
</dbReference>
<feature type="binding site" evidence="5">
    <location>
        <position position="170"/>
    </location>
    <ligand>
        <name>Fe cation</name>
        <dbReference type="ChEBI" id="CHEBI:24875"/>
    </ligand>
</feature>
<proteinExistence type="inferred from homology"/>
<evidence type="ECO:0000313" key="7">
    <source>
        <dbReference type="EMBL" id="PWK62321.1"/>
    </source>
</evidence>
<keyword evidence="7" id="KW-0560">Oxidoreductase</keyword>
<dbReference type="PANTHER" id="PTHR11959:SF1">
    <property type="entry name" value="4-HYDROXYPHENYLPYRUVATE DIOXYGENASE"/>
    <property type="match status" value="1"/>
</dbReference>
<dbReference type="InterPro" id="IPR041736">
    <property type="entry name" value="4OHPhenylPyrv_dOase_N"/>
</dbReference>
<feature type="domain" description="VOC" evidence="6">
    <location>
        <begin position="167"/>
        <end position="323"/>
    </location>
</feature>
<protein>
    <submittedName>
        <fullName evidence="7">4-hydroxyphenylpyruvate dioxygenase</fullName>
    </submittedName>
</protein>
<dbReference type="CDD" id="cd08342">
    <property type="entry name" value="HPPD_N_like"/>
    <property type="match status" value="1"/>
</dbReference>
<evidence type="ECO:0000256" key="1">
    <source>
        <dbReference type="ARBA" id="ARBA00005877"/>
    </source>
</evidence>